<keyword evidence="2" id="KW-0547">Nucleotide-binding</keyword>
<gene>
    <name evidence="5" type="ORF">PH362_09225</name>
</gene>
<sequence length="353" mass="39591">MNGKLIVRLVDSALSGKLEQVKIIANILSSELRATDPESSKQLSKMIGNSLRSAPERINPHLIKGEENNTFLFDAKKNDDELNKLVLCSQNKEALSQVIKEHKNARKLAQHKLEPIKTLIFKGPPGVGKTLTAEWLAREMGLPIKVVNLAAIMSSLLGQSGNNLINIFKEASNTPCILLLDEFDSLAKKRDDERDIGELKRLVTVLLQAIDHWPSTSILIAATNHAELLDPAIWRRFEIKLDFKYPQDKEIKEFLLNLTGNKKIADLSILFKGMSYSDIRNDINLIQKSVILDNKDMISQLATSFLKNGEKDNFTLEEKKNIAVHLVTANVSQRKVSEILNISRPTIKKALSE</sequence>
<evidence type="ECO:0000313" key="5">
    <source>
        <dbReference type="EMBL" id="MDB6372126.1"/>
    </source>
</evidence>
<dbReference type="InterPro" id="IPR050221">
    <property type="entry name" value="26S_Proteasome_ATPase"/>
</dbReference>
<dbReference type="SUPFAM" id="SSF52540">
    <property type="entry name" value="P-loop containing nucleoside triphosphate hydrolases"/>
    <property type="match status" value="1"/>
</dbReference>
<feature type="domain" description="AAA+ ATPase" evidence="4">
    <location>
        <begin position="115"/>
        <end position="247"/>
    </location>
</feature>
<dbReference type="InterPro" id="IPR003959">
    <property type="entry name" value="ATPase_AAA_core"/>
</dbReference>
<dbReference type="AlphaFoldDB" id="A0AAW6BHR0"/>
<dbReference type="Proteomes" id="UP001212996">
    <property type="component" value="Unassembled WGS sequence"/>
</dbReference>
<evidence type="ECO:0000256" key="2">
    <source>
        <dbReference type="ARBA" id="ARBA00022741"/>
    </source>
</evidence>
<dbReference type="EMBL" id="JAQMFO010000010">
    <property type="protein sequence ID" value="MDB6372126.1"/>
    <property type="molecule type" value="Genomic_DNA"/>
</dbReference>
<dbReference type="Pfam" id="PF00004">
    <property type="entry name" value="AAA"/>
    <property type="match status" value="1"/>
</dbReference>
<protein>
    <submittedName>
        <fullName evidence="5">ATP-binding protein</fullName>
    </submittedName>
</protein>
<dbReference type="Gene3D" id="3.40.50.300">
    <property type="entry name" value="P-loop containing nucleotide triphosphate hydrolases"/>
    <property type="match status" value="1"/>
</dbReference>
<dbReference type="RefSeq" id="WP_271866207.1">
    <property type="nucleotide sequence ID" value="NZ_JAQMFO010000010.1"/>
</dbReference>
<dbReference type="SMART" id="SM00382">
    <property type="entry name" value="AAA"/>
    <property type="match status" value="1"/>
</dbReference>
<evidence type="ECO:0000256" key="3">
    <source>
        <dbReference type="ARBA" id="ARBA00022840"/>
    </source>
</evidence>
<name>A0AAW6BHR0_9GAMM</name>
<proteinExistence type="inferred from homology"/>
<organism evidence="5 6">
    <name type="scientific">Photorhabdus bodei</name>
    <dbReference type="NCBI Taxonomy" id="2029681"/>
    <lineage>
        <taxon>Bacteria</taxon>
        <taxon>Pseudomonadati</taxon>
        <taxon>Pseudomonadota</taxon>
        <taxon>Gammaproteobacteria</taxon>
        <taxon>Enterobacterales</taxon>
        <taxon>Morganellaceae</taxon>
        <taxon>Photorhabdus</taxon>
    </lineage>
</organism>
<comment type="caution">
    <text evidence="5">The sequence shown here is derived from an EMBL/GenBank/DDBJ whole genome shotgun (WGS) entry which is preliminary data.</text>
</comment>
<accession>A0AAW6BHR0</accession>
<dbReference type="CDD" id="cd19481">
    <property type="entry name" value="RecA-like_protease"/>
    <property type="match status" value="1"/>
</dbReference>
<dbReference type="GO" id="GO:0005524">
    <property type="term" value="F:ATP binding"/>
    <property type="evidence" value="ECO:0007669"/>
    <property type="project" value="UniProtKB-KW"/>
</dbReference>
<comment type="similarity">
    <text evidence="1">Belongs to the AAA ATPase family.</text>
</comment>
<evidence type="ECO:0000256" key="1">
    <source>
        <dbReference type="ARBA" id="ARBA00006914"/>
    </source>
</evidence>
<dbReference type="PANTHER" id="PTHR23073">
    <property type="entry name" value="26S PROTEASOME REGULATORY SUBUNIT"/>
    <property type="match status" value="1"/>
</dbReference>
<keyword evidence="3 5" id="KW-0067">ATP-binding</keyword>
<dbReference type="InterPro" id="IPR003593">
    <property type="entry name" value="AAA+_ATPase"/>
</dbReference>
<evidence type="ECO:0000259" key="4">
    <source>
        <dbReference type="SMART" id="SM00382"/>
    </source>
</evidence>
<reference evidence="5" key="1">
    <citation type="submission" date="2023-01" db="EMBL/GenBank/DDBJ databases">
        <title>Genome sequencing of Photorhabdus bodei 09-20.</title>
        <authorList>
            <person name="Kalindamar S."/>
            <person name="Kumru S."/>
        </authorList>
    </citation>
    <scope>NUCLEOTIDE SEQUENCE</scope>
    <source>
        <strain evidence="5">09-20</strain>
    </source>
</reference>
<dbReference type="GO" id="GO:0016887">
    <property type="term" value="F:ATP hydrolysis activity"/>
    <property type="evidence" value="ECO:0007669"/>
    <property type="project" value="InterPro"/>
</dbReference>
<dbReference type="InterPro" id="IPR027417">
    <property type="entry name" value="P-loop_NTPase"/>
</dbReference>
<evidence type="ECO:0000313" key="6">
    <source>
        <dbReference type="Proteomes" id="UP001212996"/>
    </source>
</evidence>